<dbReference type="Proteomes" id="UP000746503">
    <property type="component" value="Unassembled WGS sequence"/>
</dbReference>
<evidence type="ECO:0000259" key="2">
    <source>
        <dbReference type="Pfam" id="PF13454"/>
    </source>
</evidence>
<evidence type="ECO:0000313" key="4">
    <source>
        <dbReference type="Proteomes" id="UP000746503"/>
    </source>
</evidence>
<dbReference type="Pfam" id="PF13454">
    <property type="entry name" value="NAD_binding_9"/>
    <property type="match status" value="1"/>
</dbReference>
<dbReference type="InterPro" id="IPR038732">
    <property type="entry name" value="HpyO/CreE_NAD-binding"/>
</dbReference>
<gene>
    <name evidence="3" type="ORF">HCJ92_13425</name>
</gene>
<reference evidence="3 4" key="1">
    <citation type="submission" date="2020-03" db="EMBL/GenBank/DDBJ databases">
        <title>Draft genome of Streptomyces sp. ventii, isolated from the Axial Seamount in the Pacific Ocean, and resequencing of the two type strains Streptomyces lonarensis strain NCL 716 and Streptomyces bohaiensis strain 11A07.</title>
        <authorList>
            <person name="Loughran R.M."/>
            <person name="Pfannmuller K.M."/>
            <person name="Wasson B.J."/>
            <person name="Deadmond M.C."/>
            <person name="Paddock B.E."/>
            <person name="Koyack M.J."/>
            <person name="Gallegos D.A."/>
            <person name="Mitchell E.A."/>
            <person name="Ushijima B."/>
            <person name="Saw J.H."/>
            <person name="Mcphail K.L."/>
            <person name="Videau P."/>
        </authorList>
    </citation>
    <scope>NUCLEOTIDE SEQUENCE [LARGE SCALE GENOMIC DNA]</scope>
    <source>
        <strain evidence="4">5675061</strain>
    </source>
</reference>
<sequence>MTPRLPDDTPAPRPPVLAVIGAGPRGSAVVARLVAHLSAGPGAHAEIHVVDPHPPGAGRVWDPDQSPLLLMNTLAGHATAFPDADARLTGPPSPGPSLRDWAERHGPGDGPEAHAYPARALMGRYLSWAHRTTVAGAPPGVRVVHHPTRATGLTRTPDGRLLVTLAGTPDLLADAVALATGHTDRAPSAADAGLAAHAARHGLVHLPAGHAQERDTTALPPGSTVVFRGLGMGFFDQLALVTEGRGGRFEPAPGPSGGLPAGRLRYVASGREPRILATSGRGVPYLARAIAHAAMQPGHRLVVLDAAAVERLTASAPGSVSFREAVRPLILREAGLAWYRNLADHSPGALTVPGGEFLGEYAATAPGSEAETALVAAAVPDARHRFDAGAIDRPLSGRVFPGADGLDAWVRQWLADDLAGALDPERSPLKAAAAAVAAIKGPVRRLAASGVLDAASVAELAEFRSFGAHVASGPPASRAAELLALAEAGVVAFLGAEPVVTTDGEDGEPGCFTVRTASLPDRPVRTRRLLDAWLPAADLSRTADPLLAGLVRSGTARAHRAGPSGDGPPTGALDVDLTDFRVRDHQGRPAADLFAFGIPLEGLEWNTAIGARAGTDAALFRQADRIAHEMLLRAVPSGPHPEAPTVASGPCPAMPASRTSHGRSVGPARGQAGGASRGQGRASEVP</sequence>
<dbReference type="InterPro" id="IPR036188">
    <property type="entry name" value="FAD/NAD-bd_sf"/>
</dbReference>
<accession>A0ABX1ASM0</accession>
<feature type="domain" description="FAD-dependent urate hydroxylase HpyO/Asp monooxygenase CreE-like FAD/NAD(P)-binding" evidence="2">
    <location>
        <begin position="18"/>
        <end position="182"/>
    </location>
</feature>
<feature type="region of interest" description="Disordered" evidence="1">
    <location>
        <begin position="83"/>
        <end position="110"/>
    </location>
</feature>
<feature type="region of interest" description="Disordered" evidence="1">
    <location>
        <begin position="636"/>
        <end position="686"/>
    </location>
</feature>
<dbReference type="SUPFAM" id="SSF51905">
    <property type="entry name" value="FAD/NAD(P)-binding domain"/>
    <property type="match status" value="1"/>
</dbReference>
<organism evidence="3 4">
    <name type="scientific">Streptomyces spiramenti</name>
    <dbReference type="NCBI Taxonomy" id="2720606"/>
    <lineage>
        <taxon>Bacteria</taxon>
        <taxon>Bacillati</taxon>
        <taxon>Actinomycetota</taxon>
        <taxon>Actinomycetes</taxon>
        <taxon>Kitasatosporales</taxon>
        <taxon>Streptomycetaceae</taxon>
        <taxon>Streptomyces</taxon>
    </lineage>
</organism>
<keyword evidence="4" id="KW-1185">Reference proteome</keyword>
<dbReference type="PANTHER" id="PTHR40254:SF1">
    <property type="entry name" value="BLR0577 PROTEIN"/>
    <property type="match status" value="1"/>
</dbReference>
<protein>
    <submittedName>
        <fullName evidence="3">FAD/NAD(P)-binding protein</fullName>
    </submittedName>
</protein>
<dbReference type="PANTHER" id="PTHR40254">
    <property type="entry name" value="BLR0577 PROTEIN"/>
    <property type="match status" value="1"/>
</dbReference>
<evidence type="ECO:0000256" key="1">
    <source>
        <dbReference type="SAM" id="MobiDB-lite"/>
    </source>
</evidence>
<dbReference type="RefSeq" id="WP_167933803.1">
    <property type="nucleotide sequence ID" value="NZ_JAAVJB010000098.1"/>
</dbReference>
<comment type="caution">
    <text evidence="3">The sequence shown here is derived from an EMBL/GenBank/DDBJ whole genome shotgun (WGS) entry which is preliminary data.</text>
</comment>
<evidence type="ECO:0000313" key="3">
    <source>
        <dbReference type="EMBL" id="NJP67272.1"/>
    </source>
</evidence>
<name>A0ABX1ASM0_9ACTN</name>
<dbReference type="EMBL" id="JAAVJB010000098">
    <property type="protein sequence ID" value="NJP67272.1"/>
    <property type="molecule type" value="Genomic_DNA"/>
</dbReference>
<dbReference type="InterPro" id="IPR052189">
    <property type="entry name" value="L-asp_N-monooxygenase_NS-form"/>
</dbReference>
<proteinExistence type="predicted"/>